<dbReference type="GO" id="GO:0005525">
    <property type="term" value="F:GTP binding"/>
    <property type="evidence" value="ECO:0007669"/>
    <property type="project" value="UniProtKB-KW"/>
</dbReference>
<dbReference type="EMBL" id="AZGZ01000049">
    <property type="protein sequence ID" value="KZZ86735.1"/>
    <property type="molecule type" value="Genomic_DNA"/>
</dbReference>
<organism evidence="4 5">
    <name type="scientific">Ascosphaera apis ARSEF 7405</name>
    <dbReference type="NCBI Taxonomy" id="392613"/>
    <lineage>
        <taxon>Eukaryota</taxon>
        <taxon>Fungi</taxon>
        <taxon>Dikarya</taxon>
        <taxon>Ascomycota</taxon>
        <taxon>Pezizomycotina</taxon>
        <taxon>Eurotiomycetes</taxon>
        <taxon>Eurotiomycetidae</taxon>
        <taxon>Onygenales</taxon>
        <taxon>Ascosphaeraceae</taxon>
        <taxon>Ascosphaera</taxon>
    </lineage>
</organism>
<dbReference type="InterPro" id="IPR027417">
    <property type="entry name" value="P-loop_NTPase"/>
</dbReference>
<dbReference type="GO" id="GO:0003924">
    <property type="term" value="F:GTPase activity"/>
    <property type="evidence" value="ECO:0007669"/>
    <property type="project" value="TreeGrafter"/>
</dbReference>
<dbReference type="AlphaFoldDB" id="A0A167UXE5"/>
<accession>A0A167UXE5</accession>
<dbReference type="PANTHER" id="PTHR45782:SF4">
    <property type="entry name" value="MITOCHONDRIAL RIBOSOME-ASSOCIATED GTPASE 1"/>
    <property type="match status" value="1"/>
</dbReference>
<evidence type="ECO:0000313" key="5">
    <source>
        <dbReference type="Proteomes" id="UP000242877"/>
    </source>
</evidence>
<evidence type="ECO:0000256" key="1">
    <source>
        <dbReference type="ARBA" id="ARBA00022741"/>
    </source>
</evidence>
<name>A0A167UXE5_9EURO</name>
<sequence length="357" mass="40543">MALATKFVPRTVFEVGNSIPKTYFLGHHKAGLDQMKKMIKDVDLILECRDFRVPAVSVNPAFEDAIGSKRRYIIYTKRDLGGNLKLENQKREKLIERWNKDCPVYFMSKMNRITCMPLVKKIKMEPRLPTGSRIMVVGMPNVGKSTLINSLRGAALKVGAKAAKAAKTGAQPGITRTVGGPLKIVDDPRKGNVYVYDTPGVFVPYMPDAESFIKLALCNIVRRDLVPLEILADYLLFHINLHRPVKYQPYVKNPTNDINEFLDEFSISTGCRAKGGGPDRDRGAIKFINWWEQGKFDGFMFDDPYKVTPEFNRQMIEKYGGSLNEAWKKKRLAAHNERMEYIKAEKARYEALAQSSL</sequence>
<dbReference type="OrthoDB" id="269151at2759"/>
<dbReference type="Gene3D" id="1.10.1580.10">
    <property type="match status" value="1"/>
</dbReference>
<dbReference type="Proteomes" id="UP000242877">
    <property type="component" value="Unassembled WGS sequence"/>
</dbReference>
<protein>
    <submittedName>
        <fullName evidence="4">Mitochondrial GTPase</fullName>
    </submittedName>
</protein>
<reference evidence="4 5" key="1">
    <citation type="journal article" date="2016" name="Genome Biol. Evol.">
        <title>Divergent and convergent evolution of fungal pathogenicity.</title>
        <authorList>
            <person name="Shang Y."/>
            <person name="Xiao G."/>
            <person name="Zheng P."/>
            <person name="Cen K."/>
            <person name="Zhan S."/>
            <person name="Wang C."/>
        </authorList>
    </citation>
    <scope>NUCLEOTIDE SEQUENCE [LARGE SCALE GENOMIC DNA]</scope>
    <source>
        <strain evidence="4 5">ARSEF 7405</strain>
    </source>
</reference>
<keyword evidence="2" id="KW-0342">GTP-binding</keyword>
<evidence type="ECO:0000259" key="3">
    <source>
        <dbReference type="Pfam" id="PF01926"/>
    </source>
</evidence>
<feature type="domain" description="G" evidence="3">
    <location>
        <begin position="133"/>
        <end position="207"/>
    </location>
</feature>
<dbReference type="SUPFAM" id="SSF52540">
    <property type="entry name" value="P-loop containing nucleoside triphosphate hydrolases"/>
    <property type="match status" value="1"/>
</dbReference>
<dbReference type="InterPro" id="IPR023179">
    <property type="entry name" value="GTP-bd_ortho_bundle_sf"/>
</dbReference>
<comment type="caution">
    <text evidence="4">The sequence shown here is derived from an EMBL/GenBank/DDBJ whole genome shotgun (WGS) entry which is preliminary data.</text>
</comment>
<evidence type="ECO:0000313" key="4">
    <source>
        <dbReference type="EMBL" id="KZZ86735.1"/>
    </source>
</evidence>
<dbReference type="VEuPathDB" id="FungiDB:AAP_06263"/>
<dbReference type="GO" id="GO:0032543">
    <property type="term" value="P:mitochondrial translation"/>
    <property type="evidence" value="ECO:0007669"/>
    <property type="project" value="TreeGrafter"/>
</dbReference>
<dbReference type="Gene3D" id="3.40.50.300">
    <property type="entry name" value="P-loop containing nucleotide triphosphate hydrolases"/>
    <property type="match status" value="1"/>
</dbReference>
<evidence type="ECO:0000256" key="2">
    <source>
        <dbReference type="ARBA" id="ARBA00023134"/>
    </source>
</evidence>
<dbReference type="GO" id="GO:0005739">
    <property type="term" value="C:mitochondrion"/>
    <property type="evidence" value="ECO:0007669"/>
    <property type="project" value="TreeGrafter"/>
</dbReference>
<keyword evidence="5" id="KW-1185">Reference proteome</keyword>
<dbReference type="PANTHER" id="PTHR45782">
    <property type="entry name" value="MITOCHONDRIAL RIBOSOME-ASSOCIATED GTPASE 1"/>
    <property type="match status" value="1"/>
</dbReference>
<gene>
    <name evidence="4" type="ORF">AAP_06263</name>
</gene>
<dbReference type="Pfam" id="PF01926">
    <property type="entry name" value="MMR_HSR1"/>
    <property type="match status" value="1"/>
</dbReference>
<dbReference type="InterPro" id="IPR006073">
    <property type="entry name" value="GTP-bd"/>
</dbReference>
<keyword evidence="1" id="KW-0547">Nucleotide-binding</keyword>
<proteinExistence type="predicted"/>